<accession>A0A7J0FIX9</accession>
<dbReference type="OrthoDB" id="4951845at2759"/>
<dbReference type="Pfam" id="PF00043">
    <property type="entry name" value="GST_C"/>
    <property type="match status" value="1"/>
</dbReference>
<dbReference type="CDD" id="cd03185">
    <property type="entry name" value="GST_C_Tau"/>
    <property type="match status" value="1"/>
</dbReference>
<comment type="catalytic activity">
    <reaction evidence="5">
        <text>RX + glutathione = an S-substituted glutathione + a halide anion + H(+)</text>
        <dbReference type="Rhea" id="RHEA:16437"/>
        <dbReference type="ChEBI" id="CHEBI:15378"/>
        <dbReference type="ChEBI" id="CHEBI:16042"/>
        <dbReference type="ChEBI" id="CHEBI:17792"/>
        <dbReference type="ChEBI" id="CHEBI:57925"/>
        <dbReference type="ChEBI" id="CHEBI:90779"/>
        <dbReference type="EC" id="2.5.1.18"/>
    </reaction>
</comment>
<evidence type="ECO:0000256" key="3">
    <source>
        <dbReference type="ARBA" id="ARBA00022679"/>
    </source>
</evidence>
<evidence type="ECO:0000256" key="5">
    <source>
        <dbReference type="ARBA" id="ARBA00047960"/>
    </source>
</evidence>
<evidence type="ECO:0000259" key="6">
    <source>
        <dbReference type="PROSITE" id="PS50405"/>
    </source>
</evidence>
<dbReference type="GO" id="GO:0004364">
    <property type="term" value="F:glutathione transferase activity"/>
    <property type="evidence" value="ECO:0007669"/>
    <property type="project" value="UniProtKB-EC"/>
</dbReference>
<sequence>MASKRRLVPKANFSLNRTRFIRKYQFLSTMTSPYVSPSSLSNTSMRYGLPVPPSSLLIPTIVPLPIFGELILMTNCFPLLGALRTAQGEQEKLAAVDQFVEMLVLLEEVFVQCSEGKGLFGGDKIGYLDIALGGFLGWFKAVVELCDVKLLDEAKTPGLVGWAERFCSDDAVKDVIPKTDELLEFAKQFLLKAKA</sequence>
<name>A0A7J0FIX9_9ERIC</name>
<dbReference type="InterPro" id="IPR045073">
    <property type="entry name" value="Omega/Tau-like"/>
</dbReference>
<dbReference type="GO" id="GO:0005737">
    <property type="term" value="C:cytoplasm"/>
    <property type="evidence" value="ECO:0007669"/>
    <property type="project" value="TreeGrafter"/>
</dbReference>
<dbReference type="InterPro" id="IPR010987">
    <property type="entry name" value="Glutathione-S-Trfase_C-like"/>
</dbReference>
<gene>
    <name evidence="7" type="ORF">Acr_12g0009370</name>
</gene>
<keyword evidence="3 7" id="KW-0808">Transferase</keyword>
<proteinExistence type="inferred from homology"/>
<dbReference type="InterPro" id="IPR004046">
    <property type="entry name" value="GST_C"/>
</dbReference>
<dbReference type="AlphaFoldDB" id="A0A7J0FIX9"/>
<dbReference type="Proteomes" id="UP000585474">
    <property type="component" value="Unassembled WGS sequence"/>
</dbReference>
<evidence type="ECO:0000313" key="7">
    <source>
        <dbReference type="EMBL" id="GFY98396.1"/>
    </source>
</evidence>
<protein>
    <recommendedName>
        <fullName evidence="1">glutathione transferase</fullName>
        <ecNumber evidence="1">2.5.1.18</ecNumber>
    </recommendedName>
</protein>
<dbReference type="EC" id="2.5.1.18" evidence="1"/>
<evidence type="ECO:0000256" key="2">
    <source>
        <dbReference type="ARBA" id="ARBA00022575"/>
    </source>
</evidence>
<comment type="similarity">
    <text evidence="4">Belongs to the GST superfamily. Tau family.</text>
</comment>
<keyword evidence="2" id="KW-0216">Detoxification</keyword>
<reference evidence="7 8" key="1">
    <citation type="submission" date="2019-07" db="EMBL/GenBank/DDBJ databases">
        <title>De Novo Assembly of kiwifruit Actinidia rufa.</title>
        <authorList>
            <person name="Sugita-Konishi S."/>
            <person name="Sato K."/>
            <person name="Mori E."/>
            <person name="Abe Y."/>
            <person name="Kisaki G."/>
            <person name="Hamano K."/>
            <person name="Suezawa K."/>
            <person name="Otani M."/>
            <person name="Fukuda T."/>
            <person name="Manabe T."/>
            <person name="Gomi K."/>
            <person name="Tabuchi M."/>
            <person name="Akimitsu K."/>
            <person name="Kataoka I."/>
        </authorList>
    </citation>
    <scope>NUCLEOTIDE SEQUENCE [LARGE SCALE GENOMIC DNA]</scope>
    <source>
        <strain evidence="8">cv. Fuchu</strain>
    </source>
</reference>
<evidence type="ECO:0000256" key="1">
    <source>
        <dbReference type="ARBA" id="ARBA00012452"/>
    </source>
</evidence>
<organism evidence="7 8">
    <name type="scientific">Actinidia rufa</name>
    <dbReference type="NCBI Taxonomy" id="165716"/>
    <lineage>
        <taxon>Eukaryota</taxon>
        <taxon>Viridiplantae</taxon>
        <taxon>Streptophyta</taxon>
        <taxon>Embryophyta</taxon>
        <taxon>Tracheophyta</taxon>
        <taxon>Spermatophyta</taxon>
        <taxon>Magnoliopsida</taxon>
        <taxon>eudicotyledons</taxon>
        <taxon>Gunneridae</taxon>
        <taxon>Pentapetalae</taxon>
        <taxon>asterids</taxon>
        <taxon>Ericales</taxon>
        <taxon>Actinidiaceae</taxon>
        <taxon>Actinidia</taxon>
    </lineage>
</organism>
<keyword evidence="8" id="KW-1185">Reference proteome</keyword>
<dbReference type="SUPFAM" id="SSF47616">
    <property type="entry name" value="GST C-terminal domain-like"/>
    <property type="match status" value="1"/>
</dbReference>
<evidence type="ECO:0000256" key="4">
    <source>
        <dbReference type="ARBA" id="ARBA00025743"/>
    </source>
</evidence>
<dbReference type="PANTHER" id="PTHR11260">
    <property type="entry name" value="GLUTATHIONE S-TRANSFERASE, GST, SUPERFAMILY, GST DOMAIN CONTAINING"/>
    <property type="match status" value="1"/>
</dbReference>
<dbReference type="PANTHER" id="PTHR11260:SF615">
    <property type="entry name" value="GLUTATHIONE S-TRANSFERASE U17"/>
    <property type="match status" value="1"/>
</dbReference>
<dbReference type="PROSITE" id="PS50405">
    <property type="entry name" value="GST_CTER"/>
    <property type="match status" value="1"/>
</dbReference>
<dbReference type="FunFam" id="1.20.1050.10:FF:000016">
    <property type="entry name" value="Glutathione S-transferase U9"/>
    <property type="match status" value="1"/>
</dbReference>
<dbReference type="Gene3D" id="1.20.1050.10">
    <property type="match status" value="1"/>
</dbReference>
<dbReference type="GO" id="GO:0009407">
    <property type="term" value="P:toxin catabolic process"/>
    <property type="evidence" value="ECO:0007669"/>
    <property type="project" value="UniProtKB-ARBA"/>
</dbReference>
<evidence type="ECO:0000313" key="8">
    <source>
        <dbReference type="Proteomes" id="UP000585474"/>
    </source>
</evidence>
<dbReference type="GO" id="GO:0006749">
    <property type="term" value="P:glutathione metabolic process"/>
    <property type="evidence" value="ECO:0007669"/>
    <property type="project" value="InterPro"/>
</dbReference>
<comment type="caution">
    <text evidence="7">The sequence shown here is derived from an EMBL/GenBank/DDBJ whole genome shotgun (WGS) entry which is preliminary data.</text>
</comment>
<dbReference type="InterPro" id="IPR045074">
    <property type="entry name" value="GST_C_Tau"/>
</dbReference>
<feature type="domain" description="GST C-terminal" evidence="6">
    <location>
        <begin position="43"/>
        <end position="189"/>
    </location>
</feature>
<dbReference type="EMBL" id="BJWL01000012">
    <property type="protein sequence ID" value="GFY98396.1"/>
    <property type="molecule type" value="Genomic_DNA"/>
</dbReference>
<dbReference type="InterPro" id="IPR036282">
    <property type="entry name" value="Glutathione-S-Trfase_C_sf"/>
</dbReference>